<dbReference type="InterPro" id="IPR036291">
    <property type="entry name" value="NAD(P)-bd_dom_sf"/>
</dbReference>
<dbReference type="InterPro" id="IPR050425">
    <property type="entry name" value="NAD(P)_dehydrat-like"/>
</dbReference>
<dbReference type="Gene3D" id="3.40.50.720">
    <property type="entry name" value="NAD(P)-binding Rossmann-like Domain"/>
    <property type="match status" value="1"/>
</dbReference>
<keyword evidence="1" id="KW-0560">Oxidoreductase</keyword>
<dbReference type="EMBL" id="JAUEPS010000006">
    <property type="protein sequence ID" value="KAK0464594.1"/>
    <property type="molecule type" value="Genomic_DNA"/>
</dbReference>
<accession>A0AA39TVG8</accession>
<feature type="domain" description="NAD-dependent epimerase/dehydratase" evidence="3">
    <location>
        <begin position="11"/>
        <end position="282"/>
    </location>
</feature>
<dbReference type="GO" id="GO:0016616">
    <property type="term" value="F:oxidoreductase activity, acting on the CH-OH group of donors, NAD or NADP as acceptor"/>
    <property type="evidence" value="ECO:0007669"/>
    <property type="project" value="TreeGrafter"/>
</dbReference>
<dbReference type="Pfam" id="PF01370">
    <property type="entry name" value="Epimerase"/>
    <property type="match status" value="1"/>
</dbReference>
<dbReference type="InterPro" id="IPR001509">
    <property type="entry name" value="Epimerase_deHydtase"/>
</dbReference>
<dbReference type="GeneID" id="85358883"/>
<dbReference type="PANTHER" id="PTHR10366">
    <property type="entry name" value="NAD DEPENDENT EPIMERASE/DEHYDRATASE"/>
    <property type="match status" value="1"/>
</dbReference>
<evidence type="ECO:0000256" key="2">
    <source>
        <dbReference type="ARBA" id="ARBA00023445"/>
    </source>
</evidence>
<dbReference type="RefSeq" id="XP_060335715.1">
    <property type="nucleotide sequence ID" value="XM_060475335.1"/>
</dbReference>
<proteinExistence type="inferred from homology"/>
<comment type="caution">
    <text evidence="4">The sequence shown here is derived from an EMBL/GenBank/DDBJ whole genome shotgun (WGS) entry which is preliminary data.</text>
</comment>
<keyword evidence="5" id="KW-1185">Reference proteome</keyword>
<comment type="similarity">
    <text evidence="2">Belongs to the NAD(P)-dependent epimerase/dehydratase family. Dihydroflavonol-4-reductase subfamily.</text>
</comment>
<dbReference type="AlphaFoldDB" id="A0AA39TVG8"/>
<protein>
    <submittedName>
        <fullName evidence="4">D-lactaldehyde dehydrogenase</fullName>
    </submittedName>
</protein>
<dbReference type="PANTHER" id="PTHR10366:SF564">
    <property type="entry name" value="STEROL-4-ALPHA-CARBOXYLATE 3-DEHYDROGENASE, DECARBOXYLATING"/>
    <property type="match status" value="1"/>
</dbReference>
<organism evidence="4 5">
    <name type="scientific">Armillaria tabescens</name>
    <name type="common">Ringless honey mushroom</name>
    <name type="synonym">Agaricus tabescens</name>
    <dbReference type="NCBI Taxonomy" id="1929756"/>
    <lineage>
        <taxon>Eukaryota</taxon>
        <taxon>Fungi</taxon>
        <taxon>Dikarya</taxon>
        <taxon>Basidiomycota</taxon>
        <taxon>Agaricomycotina</taxon>
        <taxon>Agaricomycetes</taxon>
        <taxon>Agaricomycetidae</taxon>
        <taxon>Agaricales</taxon>
        <taxon>Marasmiineae</taxon>
        <taxon>Physalacriaceae</taxon>
        <taxon>Desarmillaria</taxon>
    </lineage>
</organism>
<dbReference type="Proteomes" id="UP001175211">
    <property type="component" value="Unassembled WGS sequence"/>
</dbReference>
<sequence length="357" mass="39518">MPAVTDINSTVLVTGANGFIGTWIVGHLLIGGYSVRAAVRNEGRGKHLLDIYKSYGDKLKLYAIGDISKELWLKVYVTSDAFDEAVKDVHAIIHTASPVHLSADDPSEQIEPAVGSVEGILKSALKNGSDSLKRIVITSSCAAIISFSATQVTISEAVWNESSIKECEEKGRNADNLAKYSASKTLAEKAAWTFYEKHKSEIKWDISIINPPWVFGPVVHEVTTVDSLNPSNKFWYNAIVKEDFDGFSPLTTPGHGWIDVRDVATAHVRAMEVPSAGGERIIVSAGSWVWQDWRNRCHFKLSPNPCPSRTLPRGTPGICQRAITFDTSKEKRILDIKFLTMEETARDILADYERRGW</sequence>
<gene>
    <name evidence="4" type="ORF">EV420DRAFT_1618399</name>
</gene>
<evidence type="ECO:0000313" key="5">
    <source>
        <dbReference type="Proteomes" id="UP001175211"/>
    </source>
</evidence>
<name>A0AA39TVG8_ARMTA</name>
<evidence type="ECO:0000259" key="3">
    <source>
        <dbReference type="Pfam" id="PF01370"/>
    </source>
</evidence>
<dbReference type="SUPFAM" id="SSF51735">
    <property type="entry name" value="NAD(P)-binding Rossmann-fold domains"/>
    <property type="match status" value="1"/>
</dbReference>
<evidence type="ECO:0000256" key="1">
    <source>
        <dbReference type="ARBA" id="ARBA00023002"/>
    </source>
</evidence>
<reference evidence="4" key="1">
    <citation type="submission" date="2023-06" db="EMBL/GenBank/DDBJ databases">
        <authorList>
            <consortium name="Lawrence Berkeley National Laboratory"/>
            <person name="Ahrendt S."/>
            <person name="Sahu N."/>
            <person name="Indic B."/>
            <person name="Wong-Bajracharya J."/>
            <person name="Merenyi Z."/>
            <person name="Ke H.-M."/>
            <person name="Monk M."/>
            <person name="Kocsube S."/>
            <person name="Drula E."/>
            <person name="Lipzen A."/>
            <person name="Balint B."/>
            <person name="Henrissat B."/>
            <person name="Andreopoulos B."/>
            <person name="Martin F.M."/>
            <person name="Harder C.B."/>
            <person name="Rigling D."/>
            <person name="Ford K.L."/>
            <person name="Foster G.D."/>
            <person name="Pangilinan J."/>
            <person name="Papanicolaou A."/>
            <person name="Barry K."/>
            <person name="LaButti K."/>
            <person name="Viragh M."/>
            <person name="Koriabine M."/>
            <person name="Yan M."/>
            <person name="Riley R."/>
            <person name="Champramary S."/>
            <person name="Plett K.L."/>
            <person name="Tsai I.J."/>
            <person name="Slot J."/>
            <person name="Sipos G."/>
            <person name="Plett J."/>
            <person name="Nagy L.G."/>
            <person name="Grigoriev I.V."/>
        </authorList>
    </citation>
    <scope>NUCLEOTIDE SEQUENCE</scope>
    <source>
        <strain evidence="4">CCBAS 213</strain>
    </source>
</reference>
<evidence type="ECO:0000313" key="4">
    <source>
        <dbReference type="EMBL" id="KAK0464594.1"/>
    </source>
</evidence>